<dbReference type="InterPro" id="IPR053927">
    <property type="entry name" value="FlgK_helical"/>
</dbReference>
<dbReference type="NCBIfam" id="TIGR02492">
    <property type="entry name" value="flgK_ends"/>
    <property type="match status" value="1"/>
</dbReference>
<dbReference type="EMBL" id="JACBYR010000003">
    <property type="protein sequence ID" value="NYE85691.1"/>
    <property type="molecule type" value="Genomic_DNA"/>
</dbReference>
<dbReference type="Pfam" id="PF00460">
    <property type="entry name" value="Flg_bb_rod"/>
    <property type="match status" value="1"/>
</dbReference>
<proteinExistence type="inferred from homology"/>
<comment type="caution">
    <text evidence="10">The sequence shown here is derived from an EMBL/GenBank/DDBJ whole genome shotgun (WGS) entry which is preliminary data.</text>
</comment>
<evidence type="ECO:0000256" key="6">
    <source>
        <dbReference type="ARBA" id="ARBA00023143"/>
    </source>
</evidence>
<evidence type="ECO:0000256" key="3">
    <source>
        <dbReference type="ARBA" id="ARBA00009677"/>
    </source>
</evidence>
<evidence type="ECO:0000256" key="5">
    <source>
        <dbReference type="ARBA" id="ARBA00022525"/>
    </source>
</evidence>
<dbReference type="Proteomes" id="UP000542125">
    <property type="component" value="Unassembled WGS sequence"/>
</dbReference>
<dbReference type="PRINTS" id="PR01005">
    <property type="entry name" value="FLGHOOKAP1"/>
</dbReference>
<feature type="domain" description="Flagellar hook-associated protein FlgK helical" evidence="9">
    <location>
        <begin position="98"/>
        <end position="328"/>
    </location>
</feature>
<dbReference type="SUPFAM" id="SSF64518">
    <property type="entry name" value="Phase 1 flagellin"/>
    <property type="match status" value="2"/>
</dbReference>
<evidence type="ECO:0000256" key="1">
    <source>
        <dbReference type="ARBA" id="ARBA00004365"/>
    </source>
</evidence>
<evidence type="ECO:0000313" key="10">
    <source>
        <dbReference type="EMBL" id="NYE85691.1"/>
    </source>
</evidence>
<accession>A0A7Y9IYW6</accession>
<keyword evidence="10" id="KW-0969">Cilium</keyword>
<feature type="domain" description="Flagellar basal body rod protein N-terminal" evidence="7">
    <location>
        <begin position="6"/>
        <end position="35"/>
    </location>
</feature>
<feature type="domain" description="Flagellar hook-associated protein 1 D2-like" evidence="8">
    <location>
        <begin position="340"/>
        <end position="412"/>
    </location>
</feature>
<evidence type="ECO:0000259" key="9">
    <source>
        <dbReference type="Pfam" id="PF22638"/>
    </source>
</evidence>
<dbReference type="InterPro" id="IPR001444">
    <property type="entry name" value="Flag_bb_rod_N"/>
</dbReference>
<organism evidence="10 11">
    <name type="scientific">Pigmentiphaga litoralis</name>
    <dbReference type="NCBI Taxonomy" id="516702"/>
    <lineage>
        <taxon>Bacteria</taxon>
        <taxon>Pseudomonadati</taxon>
        <taxon>Pseudomonadota</taxon>
        <taxon>Betaproteobacteria</taxon>
        <taxon>Burkholderiales</taxon>
        <taxon>Alcaligenaceae</taxon>
        <taxon>Pigmentiphaga</taxon>
    </lineage>
</organism>
<dbReference type="AlphaFoldDB" id="A0A7Y9IYW6"/>
<name>A0A7Y9IYW6_9BURK</name>
<dbReference type="InterPro" id="IPR002371">
    <property type="entry name" value="FlgK"/>
</dbReference>
<evidence type="ECO:0000259" key="7">
    <source>
        <dbReference type="Pfam" id="PF00460"/>
    </source>
</evidence>
<keyword evidence="10" id="KW-0282">Flagellum</keyword>
<dbReference type="PANTHER" id="PTHR30033">
    <property type="entry name" value="FLAGELLAR HOOK-ASSOCIATED PROTEIN 1"/>
    <property type="match status" value="1"/>
</dbReference>
<dbReference type="Pfam" id="PF21158">
    <property type="entry name" value="flgK_1st_1"/>
    <property type="match status" value="1"/>
</dbReference>
<dbReference type="Pfam" id="PF22638">
    <property type="entry name" value="FlgK_D1"/>
    <property type="match status" value="1"/>
</dbReference>
<dbReference type="GO" id="GO:0044780">
    <property type="term" value="P:bacterial-type flagellum assembly"/>
    <property type="evidence" value="ECO:0007669"/>
    <property type="project" value="InterPro"/>
</dbReference>
<comment type="similarity">
    <text evidence="3">Belongs to the flagella basal body rod proteins family.</text>
</comment>
<keyword evidence="10" id="KW-0966">Cell projection</keyword>
<sequence length="633" mass="65870">MATSILNIALTGLKAAQAGMSVTANNITNADTVGYSRQTLVQNASFSNFSGSGYFGQGVDVVTVTRAYNAFLTAQTTQAASSLSYLDTYSDQMTGLMNRMGTVETGITNSLNTMYEAMSNLGQRPSESAPRQAALTAAQSASARFRSISDDLSSLRNGTNQQISATTVKINELVQSIATYNDKINVAMGATGNGHSPNELLDQREQVLRELGKLTSISFSTQENSVNVNLTSGQPLVVGTVASQFVFQSDANSLAGGTLTLMRSGKETPLRESDLEGGSLGALVQFRDKELNNAQTQLGKIAIAMAAGYNQQQQFGIDAKGAAGTPMFTIGAPLVVPGRSNTGDGSVSISVTDIRSLTGDDYQVTRNGSDYVVTRGSSGAVVGTYDSLPQKFEGLQIGLTSGDMADGDSFTISVAREAASGLQVLINDPNKIATAAPMELKTAAANKGTGVIGHLHSVQADTVDYGSSVNVVFTDSSKYELRNNAGAVLGAGALTPPKSEIALNGWSFDMTGTPSAGDTFTVAASPGDPSGDNRNALAMAALSTTKLLDGNTLTDKYASLVAQVGTRASAVNVSKTAQQAAFTQSINEEQSNAGVNTDEEGASLIRYQQAYAAAGKILAMSSQLFDELITSIR</sequence>
<reference evidence="10 11" key="1">
    <citation type="submission" date="2020-07" db="EMBL/GenBank/DDBJ databases">
        <title>Genomic Encyclopedia of Type Strains, Phase IV (KMG-V): Genome sequencing to study the core and pangenomes of soil and plant-associated prokaryotes.</title>
        <authorList>
            <person name="Whitman W."/>
        </authorList>
    </citation>
    <scope>NUCLEOTIDE SEQUENCE [LARGE SCALE GENOMIC DNA]</scope>
    <source>
        <strain evidence="10 11">SAS40</strain>
    </source>
</reference>
<evidence type="ECO:0000256" key="2">
    <source>
        <dbReference type="ARBA" id="ARBA00004613"/>
    </source>
</evidence>
<evidence type="ECO:0000313" key="11">
    <source>
        <dbReference type="Proteomes" id="UP000542125"/>
    </source>
</evidence>
<dbReference type="InterPro" id="IPR049119">
    <property type="entry name" value="FlgK_D2-like"/>
</dbReference>
<keyword evidence="6" id="KW-0975">Bacterial flagellum</keyword>
<dbReference type="GO" id="GO:0005576">
    <property type="term" value="C:extracellular region"/>
    <property type="evidence" value="ECO:0007669"/>
    <property type="project" value="UniProtKB-SubCell"/>
</dbReference>
<dbReference type="GO" id="GO:0005198">
    <property type="term" value="F:structural molecule activity"/>
    <property type="evidence" value="ECO:0007669"/>
    <property type="project" value="InterPro"/>
</dbReference>
<dbReference type="GO" id="GO:0009424">
    <property type="term" value="C:bacterial-type flagellum hook"/>
    <property type="evidence" value="ECO:0007669"/>
    <property type="project" value="InterPro"/>
</dbReference>
<comment type="subcellular location">
    <subcellularLocation>
        <location evidence="1">Bacterial flagellum</location>
    </subcellularLocation>
    <subcellularLocation>
        <location evidence="2">Secreted</location>
    </subcellularLocation>
</comment>
<dbReference type="PANTHER" id="PTHR30033:SF1">
    <property type="entry name" value="FLAGELLAR HOOK-ASSOCIATED PROTEIN 1"/>
    <property type="match status" value="1"/>
</dbReference>
<evidence type="ECO:0000256" key="4">
    <source>
        <dbReference type="ARBA" id="ARBA00016244"/>
    </source>
</evidence>
<protein>
    <recommendedName>
        <fullName evidence="4">Flagellar hook-associated protein 1</fullName>
    </recommendedName>
</protein>
<keyword evidence="11" id="KW-1185">Reference proteome</keyword>
<dbReference type="RefSeq" id="WP_179590012.1">
    <property type="nucleotide sequence ID" value="NZ_JACBYR010000003.1"/>
</dbReference>
<evidence type="ECO:0000259" key="8">
    <source>
        <dbReference type="Pfam" id="PF21158"/>
    </source>
</evidence>
<gene>
    <name evidence="10" type="ORF">FHW18_005010</name>
</gene>
<keyword evidence="5" id="KW-0964">Secreted</keyword>